<gene>
    <name evidence="3" type="ORF">CROST_034410</name>
</gene>
<evidence type="ECO:0000256" key="2">
    <source>
        <dbReference type="RuleBase" id="RU362039"/>
    </source>
</evidence>
<accession>A0A1S8M7X2</accession>
<proteinExistence type="inferred from homology"/>
<evidence type="ECO:0000313" key="3">
    <source>
        <dbReference type="EMBL" id="URZ12696.1"/>
    </source>
</evidence>
<dbReference type="SUPFAM" id="SSF56300">
    <property type="entry name" value="Metallo-dependent phosphatases"/>
    <property type="match status" value="1"/>
</dbReference>
<protein>
    <recommendedName>
        <fullName evidence="2">Phosphoesterase</fullName>
        <ecNumber evidence="2">3.1.4.-</ecNumber>
    </recommendedName>
</protein>
<dbReference type="InterPro" id="IPR029052">
    <property type="entry name" value="Metallo-depent_PP-like"/>
</dbReference>
<dbReference type="InterPro" id="IPR000979">
    <property type="entry name" value="Phosphodiesterase_MJ0936/Vps29"/>
</dbReference>
<evidence type="ECO:0000256" key="1">
    <source>
        <dbReference type="ARBA" id="ARBA00008950"/>
    </source>
</evidence>
<dbReference type="AlphaFoldDB" id="A0A1S8M7X2"/>
<dbReference type="GO" id="GO:0046872">
    <property type="term" value="F:metal ion binding"/>
    <property type="evidence" value="ECO:0007669"/>
    <property type="project" value="UniProtKB-KW"/>
</dbReference>
<organism evidence="3 4">
    <name type="scientific">Clostridium felsineum</name>
    <dbReference type="NCBI Taxonomy" id="36839"/>
    <lineage>
        <taxon>Bacteria</taxon>
        <taxon>Bacillati</taxon>
        <taxon>Bacillota</taxon>
        <taxon>Clostridia</taxon>
        <taxon>Eubacteriales</taxon>
        <taxon>Clostridiaceae</taxon>
        <taxon>Clostridium</taxon>
    </lineage>
</organism>
<comment type="cofactor">
    <cofactor evidence="2">
        <name>a divalent metal cation</name>
        <dbReference type="ChEBI" id="CHEBI:60240"/>
    </cofactor>
</comment>
<dbReference type="EMBL" id="CP096983">
    <property type="protein sequence ID" value="URZ12696.1"/>
    <property type="molecule type" value="Genomic_DNA"/>
</dbReference>
<keyword evidence="3" id="KW-0378">Hydrolase</keyword>
<comment type="similarity">
    <text evidence="1 2">Belongs to the metallophosphoesterase superfamily. YfcE family.</text>
</comment>
<reference evidence="3 4" key="1">
    <citation type="submission" date="2022-04" db="EMBL/GenBank/DDBJ databases">
        <title>Genome sequence of C. roseum typestrain.</title>
        <authorList>
            <person name="Poehlein A."/>
            <person name="Schoch T."/>
            <person name="Duerre P."/>
            <person name="Daniel R."/>
        </authorList>
    </citation>
    <scope>NUCLEOTIDE SEQUENCE [LARGE SCALE GENOMIC DNA]</scope>
    <source>
        <strain evidence="3 4">DSM 7320</strain>
    </source>
</reference>
<dbReference type="PANTHER" id="PTHR11124">
    <property type="entry name" value="VACUOLAR SORTING PROTEIN VPS29"/>
    <property type="match status" value="1"/>
</dbReference>
<evidence type="ECO:0000313" key="4">
    <source>
        <dbReference type="Proteomes" id="UP000190951"/>
    </source>
</evidence>
<name>A0A1S8M7X2_9CLOT</name>
<dbReference type="STRING" id="84029.CROST_40290"/>
<dbReference type="Pfam" id="PF12850">
    <property type="entry name" value="Metallophos_2"/>
    <property type="match status" value="1"/>
</dbReference>
<dbReference type="Proteomes" id="UP000190951">
    <property type="component" value="Chromosome"/>
</dbReference>
<dbReference type="EC" id="3.1.4.-" evidence="2"/>
<dbReference type="Gene3D" id="3.60.21.10">
    <property type="match status" value="1"/>
</dbReference>
<dbReference type="GO" id="GO:0016787">
    <property type="term" value="F:hydrolase activity"/>
    <property type="evidence" value="ECO:0007669"/>
    <property type="project" value="UniProtKB-UniRule"/>
</dbReference>
<sequence>MRIAVMSDTHMSNEHIKRACDSLKMSHADIVIHLGDNVQDIEEIKKYYKGEIIYIKGNCDYTNVPAEKTFSLEKKRFFITHGDRYAVKYNTMKLEYRAKELEADIVLFGHTHISKIDFNDGIWYINPGSVSYPRNGCNSLAYIDIVDGKIHAKIKKI</sequence>
<dbReference type="KEGG" id="crw:CROST_034410"/>
<dbReference type="NCBIfam" id="TIGR00040">
    <property type="entry name" value="yfcE"/>
    <property type="match status" value="1"/>
</dbReference>
<keyword evidence="2" id="KW-0479">Metal-binding</keyword>
<dbReference type="InterPro" id="IPR024654">
    <property type="entry name" value="Calcineurin-like_PHP_lpxH"/>
</dbReference>
<keyword evidence="4" id="KW-1185">Reference proteome</keyword>
<dbReference type="InterPro" id="IPR041802">
    <property type="entry name" value="MPP_YfcE"/>
</dbReference>
<dbReference type="CDD" id="cd00841">
    <property type="entry name" value="MPP_YfcE"/>
    <property type="match status" value="1"/>
</dbReference>
<dbReference type="RefSeq" id="WP_077834119.1">
    <property type="nucleotide sequence ID" value="NZ_CP096983.1"/>
</dbReference>